<evidence type="ECO:0008006" key="4">
    <source>
        <dbReference type="Google" id="ProtNLM"/>
    </source>
</evidence>
<feature type="region of interest" description="Disordered" evidence="1">
    <location>
        <begin position="18"/>
        <end position="42"/>
    </location>
</feature>
<keyword evidence="3" id="KW-1185">Reference proteome</keyword>
<evidence type="ECO:0000313" key="2">
    <source>
        <dbReference type="EMBL" id="GIF08675.1"/>
    </source>
</evidence>
<evidence type="ECO:0000313" key="3">
    <source>
        <dbReference type="Proteomes" id="UP000629619"/>
    </source>
</evidence>
<sequence>MPRQHVCAEPGCPEVQAARRCDDHQAQRERARGTKQQRGYDAAHGRLRADWAPRVERGEVDCHEVVCLMPIRRILPGQAWHLCHDRETGQHLGPGHASCNASEGGRAAHGG</sequence>
<dbReference type="EMBL" id="BOMW01000066">
    <property type="protein sequence ID" value="GIF08675.1"/>
    <property type="molecule type" value="Genomic_DNA"/>
</dbReference>
<organism evidence="2 3">
    <name type="scientific">Actinoplanes siamensis</name>
    <dbReference type="NCBI Taxonomy" id="1223317"/>
    <lineage>
        <taxon>Bacteria</taxon>
        <taxon>Bacillati</taxon>
        <taxon>Actinomycetota</taxon>
        <taxon>Actinomycetes</taxon>
        <taxon>Micromonosporales</taxon>
        <taxon>Micromonosporaceae</taxon>
        <taxon>Actinoplanes</taxon>
    </lineage>
</organism>
<proteinExistence type="predicted"/>
<evidence type="ECO:0000256" key="1">
    <source>
        <dbReference type="SAM" id="MobiDB-lite"/>
    </source>
</evidence>
<gene>
    <name evidence="2" type="ORF">Asi03nite_62130</name>
</gene>
<reference evidence="2" key="1">
    <citation type="submission" date="2021-01" db="EMBL/GenBank/DDBJ databases">
        <title>Whole genome shotgun sequence of Actinoplanes siamensis NBRC 109076.</title>
        <authorList>
            <person name="Komaki H."/>
            <person name="Tamura T."/>
        </authorList>
    </citation>
    <scope>NUCLEOTIDE SEQUENCE</scope>
    <source>
        <strain evidence="2">NBRC 109076</strain>
    </source>
</reference>
<accession>A0A919NDC7</accession>
<feature type="compositionally biased region" description="Basic and acidic residues" evidence="1">
    <location>
        <begin position="18"/>
        <end position="32"/>
    </location>
</feature>
<feature type="region of interest" description="Disordered" evidence="1">
    <location>
        <begin position="91"/>
        <end position="111"/>
    </location>
</feature>
<dbReference type="Proteomes" id="UP000629619">
    <property type="component" value="Unassembled WGS sequence"/>
</dbReference>
<name>A0A919NDC7_9ACTN</name>
<dbReference type="AlphaFoldDB" id="A0A919NDC7"/>
<protein>
    <recommendedName>
        <fullName evidence="4">HNH endonuclease</fullName>
    </recommendedName>
</protein>
<comment type="caution">
    <text evidence="2">The sequence shown here is derived from an EMBL/GenBank/DDBJ whole genome shotgun (WGS) entry which is preliminary data.</text>
</comment>